<dbReference type="Gene3D" id="1.20.1050.10">
    <property type="match status" value="1"/>
</dbReference>
<keyword evidence="2" id="KW-0216">Detoxification</keyword>
<evidence type="ECO:0000256" key="4">
    <source>
        <dbReference type="ARBA" id="ARBA00047960"/>
    </source>
</evidence>
<dbReference type="SFLD" id="SFLDG00358">
    <property type="entry name" value="Main_(cytGST)"/>
    <property type="match status" value="1"/>
</dbReference>
<evidence type="ECO:0000259" key="7">
    <source>
        <dbReference type="PROSITE" id="PS50404"/>
    </source>
</evidence>
<evidence type="ECO:0000256" key="6">
    <source>
        <dbReference type="SAM" id="MobiDB-lite"/>
    </source>
</evidence>
<dbReference type="InterPro" id="IPR040079">
    <property type="entry name" value="Glutathione_S-Trfase"/>
</dbReference>
<dbReference type="GO" id="GO:0005737">
    <property type="term" value="C:cytoplasm"/>
    <property type="evidence" value="ECO:0007669"/>
    <property type="project" value="InterPro"/>
</dbReference>
<dbReference type="PROSITE" id="PS50404">
    <property type="entry name" value="GST_NTER"/>
    <property type="match status" value="1"/>
</dbReference>
<dbReference type="EMBL" id="BSYR01000003">
    <property type="protein sequence ID" value="GMI64586.1"/>
    <property type="molecule type" value="Genomic_DNA"/>
</dbReference>
<dbReference type="Proteomes" id="UP001165190">
    <property type="component" value="Unassembled WGS sequence"/>
</dbReference>
<comment type="similarity">
    <text evidence="5">Belongs to the GST superfamily. Lambda family.</text>
</comment>
<dbReference type="InterPro" id="IPR036249">
    <property type="entry name" value="Thioredoxin-like_sf"/>
</dbReference>
<dbReference type="Pfam" id="PF13417">
    <property type="entry name" value="GST_N_3"/>
    <property type="match status" value="1"/>
</dbReference>
<dbReference type="OrthoDB" id="4951845at2759"/>
<dbReference type="PANTHER" id="PTHR44328">
    <property type="entry name" value="GLUTATHIONE S-TRANSFERASE L1"/>
    <property type="match status" value="1"/>
</dbReference>
<keyword evidence="3" id="KW-0560">Oxidoreductase</keyword>
<dbReference type="PROSITE" id="PS50405">
    <property type="entry name" value="GST_CTER"/>
    <property type="match status" value="1"/>
</dbReference>
<dbReference type="GO" id="GO:0045174">
    <property type="term" value="F:glutathione dehydrogenase (ascorbate) activity"/>
    <property type="evidence" value="ECO:0007669"/>
    <property type="project" value="UniProtKB-ARBA"/>
</dbReference>
<proteinExistence type="inferred from homology"/>
<feature type="region of interest" description="Disordered" evidence="6">
    <location>
        <begin position="1"/>
        <end position="20"/>
    </location>
</feature>
<dbReference type="SUPFAM" id="SSF52833">
    <property type="entry name" value="Thioredoxin-like"/>
    <property type="match status" value="1"/>
</dbReference>
<dbReference type="InterPro" id="IPR044629">
    <property type="entry name" value="GSTL1/2/3"/>
</dbReference>
<dbReference type="FunFam" id="3.40.30.10:FF:000091">
    <property type="entry name" value="Glutathione S-transferase L2, chloroplastic"/>
    <property type="match status" value="1"/>
</dbReference>
<evidence type="ECO:0000313" key="9">
    <source>
        <dbReference type="EMBL" id="GMI64586.1"/>
    </source>
</evidence>
<keyword evidence="10" id="KW-1185">Reference proteome</keyword>
<dbReference type="InterPro" id="IPR005442">
    <property type="entry name" value="GST_omega"/>
</dbReference>
<keyword evidence="9" id="KW-0808">Transferase</keyword>
<dbReference type="InterPro" id="IPR036282">
    <property type="entry name" value="Glutathione-S-Trfase_C_sf"/>
</dbReference>
<dbReference type="GO" id="GO:0004364">
    <property type="term" value="F:glutathione transferase activity"/>
    <property type="evidence" value="ECO:0007669"/>
    <property type="project" value="UniProtKB-EC"/>
</dbReference>
<dbReference type="Gene3D" id="3.40.30.10">
    <property type="entry name" value="Glutaredoxin"/>
    <property type="match status" value="1"/>
</dbReference>
<dbReference type="SUPFAM" id="SSF47616">
    <property type="entry name" value="GST C-terminal domain-like"/>
    <property type="match status" value="1"/>
</dbReference>
<sequence>MATETVESLPPPLNATAEQPPLFDGTTRLYTSYACPFAQRVWITRNYKGLQDKIKLVPLDLPNRPAWYKENVYPENKVPSLEHNGKVIGESLDLIKYVDSNFEGPSLSPYDPDKKKFFEELLSYVDKFVGMVFTSFKGDPTKEAGAAFDYLEDALKRYDGPFFLGQDFSLADIAYIPFVERFRIFLSEVFKYDITAGRPKLAAWIEEVNKMDAYKQTKKVDPKQLVEYYKQGFLAQS</sequence>
<comment type="caution">
    <text evidence="9">The sequence shown here is derived from an EMBL/GenBank/DDBJ whole genome shotgun (WGS) entry which is preliminary data.</text>
</comment>
<dbReference type="EC" id="2.5.1.18" evidence="1"/>
<name>A0A9W7GV18_HIBTR</name>
<feature type="domain" description="GST C-terminal" evidence="8">
    <location>
        <begin position="84"/>
        <end position="229"/>
    </location>
</feature>
<evidence type="ECO:0000259" key="8">
    <source>
        <dbReference type="PROSITE" id="PS50405"/>
    </source>
</evidence>
<organism evidence="9 10">
    <name type="scientific">Hibiscus trionum</name>
    <name type="common">Flower of an hour</name>
    <dbReference type="NCBI Taxonomy" id="183268"/>
    <lineage>
        <taxon>Eukaryota</taxon>
        <taxon>Viridiplantae</taxon>
        <taxon>Streptophyta</taxon>
        <taxon>Embryophyta</taxon>
        <taxon>Tracheophyta</taxon>
        <taxon>Spermatophyta</taxon>
        <taxon>Magnoliopsida</taxon>
        <taxon>eudicotyledons</taxon>
        <taxon>Gunneridae</taxon>
        <taxon>Pentapetalae</taxon>
        <taxon>rosids</taxon>
        <taxon>malvids</taxon>
        <taxon>Malvales</taxon>
        <taxon>Malvaceae</taxon>
        <taxon>Malvoideae</taxon>
        <taxon>Hibiscus</taxon>
    </lineage>
</organism>
<feature type="domain" description="GST N-terminal" evidence="7">
    <location>
        <begin position="25"/>
        <end position="106"/>
    </location>
</feature>
<dbReference type="PRINTS" id="PR01625">
    <property type="entry name" value="GSTRNSFRASEO"/>
</dbReference>
<dbReference type="AlphaFoldDB" id="A0A9W7GV18"/>
<dbReference type="PANTHER" id="PTHR44328:SF6">
    <property type="entry name" value="GLUTATHIONE S-TRANSFERASE L1-RELATED"/>
    <property type="match status" value="1"/>
</dbReference>
<accession>A0A9W7GV18</accession>
<reference evidence="9" key="1">
    <citation type="submission" date="2023-05" db="EMBL/GenBank/DDBJ databases">
        <title>Genome and transcriptome analyses reveal genes involved in the formation of fine ridges on petal epidermal cells in Hibiscus trionum.</title>
        <authorList>
            <person name="Koshimizu S."/>
            <person name="Masuda S."/>
            <person name="Ishii T."/>
            <person name="Shirasu K."/>
            <person name="Hoshino A."/>
            <person name="Arita M."/>
        </authorList>
    </citation>
    <scope>NUCLEOTIDE SEQUENCE</scope>
    <source>
        <strain evidence="9">Hamamatsu line</strain>
    </source>
</reference>
<comment type="catalytic activity">
    <reaction evidence="4">
        <text>RX + glutathione = an S-substituted glutathione + a halide anion + H(+)</text>
        <dbReference type="Rhea" id="RHEA:16437"/>
        <dbReference type="ChEBI" id="CHEBI:15378"/>
        <dbReference type="ChEBI" id="CHEBI:16042"/>
        <dbReference type="ChEBI" id="CHEBI:17792"/>
        <dbReference type="ChEBI" id="CHEBI:57925"/>
        <dbReference type="ChEBI" id="CHEBI:90779"/>
        <dbReference type="EC" id="2.5.1.18"/>
    </reaction>
</comment>
<evidence type="ECO:0000256" key="2">
    <source>
        <dbReference type="ARBA" id="ARBA00022575"/>
    </source>
</evidence>
<gene>
    <name evidence="9" type="ORF">HRI_000127900</name>
</gene>
<dbReference type="FunFam" id="1.20.1050.10:FF:000041">
    <property type="entry name" value="Lambda class glutathione S-transferase"/>
    <property type="match status" value="1"/>
</dbReference>
<dbReference type="SFLD" id="SFLDS00019">
    <property type="entry name" value="Glutathione_Transferase_(cytos"/>
    <property type="match status" value="1"/>
</dbReference>
<evidence type="ECO:0000256" key="3">
    <source>
        <dbReference type="ARBA" id="ARBA00023002"/>
    </source>
</evidence>
<evidence type="ECO:0000256" key="1">
    <source>
        <dbReference type="ARBA" id="ARBA00012452"/>
    </source>
</evidence>
<dbReference type="InterPro" id="IPR010987">
    <property type="entry name" value="Glutathione-S-Trfase_C-like"/>
</dbReference>
<dbReference type="InterPro" id="IPR004045">
    <property type="entry name" value="Glutathione_S-Trfase_N"/>
</dbReference>
<protein>
    <recommendedName>
        <fullName evidence="1">glutathione transferase</fullName>
        <ecNumber evidence="1">2.5.1.18</ecNumber>
    </recommendedName>
</protein>
<evidence type="ECO:0000256" key="5">
    <source>
        <dbReference type="ARBA" id="ARBA00060732"/>
    </source>
</evidence>
<evidence type="ECO:0000313" key="10">
    <source>
        <dbReference type="Proteomes" id="UP001165190"/>
    </source>
</evidence>
<dbReference type="Pfam" id="PF13410">
    <property type="entry name" value="GST_C_2"/>
    <property type="match status" value="1"/>
</dbReference>